<sequence>MEPTDKNSSGWNPKYVTGLFLTTIGGLWTFFDYTYSETINDLNNQISAYEKSNEWKLPETLLKINKSVESLNLRIDERNRLNYLELENDKLKLENKDIRSKMMKTEAALNSANEYLQTVVSKHDDFILKRGKSYALTENNLYISAQNVYSTTVEGQFDNEPYTLELGKSKDFSVGNLTCKVVLTSIAYMDNEASFSKSCYDKSKQPKF</sequence>
<name>A0A4U8IQJ3_SALET</name>
<dbReference type="EMBL" id="AALTSX010000012">
    <property type="protein sequence ID" value="EDD2824265.1"/>
    <property type="molecule type" value="Genomic_DNA"/>
</dbReference>
<evidence type="ECO:0000256" key="1">
    <source>
        <dbReference type="SAM" id="Coils"/>
    </source>
</evidence>
<accession>A0A4U8IQJ3</accession>
<dbReference type="AlphaFoldDB" id="A0A4U8IQJ3"/>
<evidence type="ECO:0000313" key="3">
    <source>
        <dbReference type="EMBL" id="EDH8302312.1"/>
    </source>
</evidence>
<dbReference type="RefSeq" id="WP_130559547.1">
    <property type="nucleotide sequence ID" value="NZ_JBQRWU010000009.1"/>
</dbReference>
<evidence type="ECO:0000313" key="2">
    <source>
        <dbReference type="EMBL" id="EDD2824265.1"/>
    </source>
</evidence>
<gene>
    <name evidence="3" type="ORF">CB695_12575</name>
    <name evidence="2" type="ORF">GA754_16920</name>
</gene>
<organism evidence="3">
    <name type="scientific">Salmonella enterica subsp. enterica serovar Chester</name>
    <dbReference type="NCBI Taxonomy" id="149386"/>
    <lineage>
        <taxon>Bacteria</taxon>
        <taxon>Pseudomonadati</taxon>
        <taxon>Pseudomonadota</taxon>
        <taxon>Gammaproteobacteria</taxon>
        <taxon>Enterobacterales</taxon>
        <taxon>Enterobacteriaceae</taxon>
        <taxon>Salmonella</taxon>
    </lineage>
</organism>
<reference evidence="3" key="1">
    <citation type="submission" date="2018-07" db="EMBL/GenBank/DDBJ databases">
        <authorList>
            <person name="Ashton P.M."/>
            <person name="Dallman T."/>
            <person name="Nair S."/>
            <person name="De Pinna E."/>
            <person name="Peters T."/>
            <person name="Grant K."/>
        </authorList>
    </citation>
    <scope>NUCLEOTIDE SEQUENCE</scope>
    <source>
        <strain evidence="3">368335</strain>
        <strain evidence="2">816209</strain>
    </source>
</reference>
<protein>
    <submittedName>
        <fullName evidence="3">Uncharacterized protein</fullName>
    </submittedName>
</protein>
<dbReference type="EMBL" id="AAMIYH010000010">
    <property type="protein sequence ID" value="EDH8302312.1"/>
    <property type="molecule type" value="Genomic_DNA"/>
</dbReference>
<keyword evidence="1" id="KW-0175">Coiled coil</keyword>
<comment type="caution">
    <text evidence="3">The sequence shown here is derived from an EMBL/GenBank/DDBJ whole genome shotgun (WGS) entry which is preliminary data.</text>
</comment>
<feature type="coiled-coil region" evidence="1">
    <location>
        <begin position="74"/>
        <end position="108"/>
    </location>
</feature>
<proteinExistence type="predicted"/>